<name>A0A4R1K402_9GAMM</name>
<protein>
    <recommendedName>
        <fullName evidence="4">PhaC PHA synthase</fullName>
    </recommendedName>
</protein>
<reference evidence="2 3" key="1">
    <citation type="submission" date="2019-03" db="EMBL/GenBank/DDBJ databases">
        <title>Genomic Encyclopedia of Type Strains, Phase IV (KMG-IV): sequencing the most valuable type-strain genomes for metagenomic binning, comparative biology and taxonomic classification.</title>
        <authorList>
            <person name="Goeker M."/>
        </authorList>
    </citation>
    <scope>NUCLEOTIDE SEQUENCE [LARGE SCALE GENOMIC DNA]</scope>
    <source>
        <strain evidence="2 3">DSM 18577</strain>
    </source>
</reference>
<organism evidence="2 3">
    <name type="scientific">Celerinatantimonas diazotrophica</name>
    <dbReference type="NCBI Taxonomy" id="412034"/>
    <lineage>
        <taxon>Bacteria</taxon>
        <taxon>Pseudomonadati</taxon>
        <taxon>Pseudomonadota</taxon>
        <taxon>Gammaproteobacteria</taxon>
        <taxon>Celerinatantimonadaceae</taxon>
        <taxon>Celerinatantimonas</taxon>
    </lineage>
</organism>
<gene>
    <name evidence="2" type="ORF">EV690_0987</name>
</gene>
<proteinExistence type="predicted"/>
<evidence type="ECO:0000256" key="1">
    <source>
        <dbReference type="SAM" id="SignalP"/>
    </source>
</evidence>
<evidence type="ECO:0000313" key="2">
    <source>
        <dbReference type="EMBL" id="TCK58838.1"/>
    </source>
</evidence>
<feature type="chain" id="PRO_5020361248" description="PhaC PHA synthase" evidence="1">
    <location>
        <begin position="24"/>
        <end position="189"/>
    </location>
</feature>
<dbReference type="RefSeq" id="WP_131911789.1">
    <property type="nucleotide sequence ID" value="NZ_OU594967.1"/>
</dbReference>
<dbReference type="InterPro" id="IPR058093">
    <property type="entry name" value="LA_2272-like"/>
</dbReference>
<sequence>MQKSAIACFTLLLSYLVSFSAIGATHAQFNFAGKQLPQANTVKGARLSILYGNTHNVSGIDVPLLSLSEIDNFYGVQFSPFLGIGHIRQHFRGVAFNLVNWHEGDDQGANIGLLNVTHSLKGANFGVVNISTQQSTVDLGLVNYSAKTYFQLGLVNATQNLQGLQIGLVNYAANGALPVLPIINFNKNF</sequence>
<evidence type="ECO:0000313" key="3">
    <source>
        <dbReference type="Proteomes" id="UP000295565"/>
    </source>
</evidence>
<dbReference type="Proteomes" id="UP000295565">
    <property type="component" value="Unassembled WGS sequence"/>
</dbReference>
<evidence type="ECO:0008006" key="4">
    <source>
        <dbReference type="Google" id="ProtNLM"/>
    </source>
</evidence>
<keyword evidence="3" id="KW-1185">Reference proteome</keyword>
<keyword evidence="1" id="KW-0732">Signal</keyword>
<comment type="caution">
    <text evidence="2">The sequence shown here is derived from an EMBL/GenBank/DDBJ whole genome shotgun (WGS) entry which is preliminary data.</text>
</comment>
<dbReference type="NCBIfam" id="NF047436">
    <property type="entry name" value="LA_2272_repeat"/>
    <property type="match status" value="1"/>
</dbReference>
<dbReference type="EMBL" id="SMGD01000011">
    <property type="protein sequence ID" value="TCK58838.1"/>
    <property type="molecule type" value="Genomic_DNA"/>
</dbReference>
<dbReference type="NCBIfam" id="NF047437">
    <property type="entry name" value="VC2662_fam"/>
    <property type="match status" value="1"/>
</dbReference>
<dbReference type="AlphaFoldDB" id="A0A4R1K402"/>
<dbReference type="OrthoDB" id="92679at2"/>
<feature type="signal peptide" evidence="1">
    <location>
        <begin position="1"/>
        <end position="23"/>
    </location>
</feature>
<accession>A0A4R1K402</accession>